<protein>
    <submittedName>
        <fullName evidence="5">Response regulator</fullName>
    </submittedName>
</protein>
<proteinExistence type="predicted"/>
<evidence type="ECO:0000256" key="2">
    <source>
        <dbReference type="ARBA" id="ARBA00023125"/>
    </source>
</evidence>
<dbReference type="Pfam" id="PF00072">
    <property type="entry name" value="Response_reg"/>
    <property type="match status" value="1"/>
</dbReference>
<dbReference type="RefSeq" id="WP_204818724.1">
    <property type="nucleotide sequence ID" value="NZ_JANHOF010000005.1"/>
</dbReference>
<gene>
    <name evidence="5" type="ORF">ACFFJ8_15900</name>
</gene>
<dbReference type="EMBL" id="JBHLVF010000023">
    <property type="protein sequence ID" value="MFC0392855.1"/>
    <property type="molecule type" value="Genomic_DNA"/>
</dbReference>
<evidence type="ECO:0000313" key="5">
    <source>
        <dbReference type="EMBL" id="MFC0392855.1"/>
    </source>
</evidence>
<dbReference type="InterPro" id="IPR011006">
    <property type="entry name" value="CheY-like_superfamily"/>
</dbReference>
<name>A0ABV6JAE8_9BACL</name>
<accession>A0ABV6JAE8</accession>
<organism evidence="5 6">
    <name type="scientific">Paenibacillus mendelii</name>
    <dbReference type="NCBI Taxonomy" id="206163"/>
    <lineage>
        <taxon>Bacteria</taxon>
        <taxon>Bacillati</taxon>
        <taxon>Bacillota</taxon>
        <taxon>Bacilli</taxon>
        <taxon>Bacillales</taxon>
        <taxon>Paenibacillaceae</taxon>
        <taxon>Paenibacillus</taxon>
    </lineage>
</organism>
<sequence>MLLSNNYTFDNAEQALALIVEQAPGIIITDIVLQQMTGLELVENVLVAEYRPKILIVSGYNNFEYAQRGIKLGVTDYILKPFDKERFRQSVLGLIELILEERRGRRDREPYMELGTRALNQETVTEVGHATMHQLTGRIEMEYLNARF</sequence>
<dbReference type="CDD" id="cd17536">
    <property type="entry name" value="REC_YesN-like"/>
    <property type="match status" value="1"/>
</dbReference>
<dbReference type="Proteomes" id="UP001589818">
    <property type="component" value="Unassembled WGS sequence"/>
</dbReference>
<feature type="modified residue" description="4-aspartylphosphate" evidence="3">
    <location>
        <position position="30"/>
    </location>
</feature>
<dbReference type="InterPro" id="IPR001789">
    <property type="entry name" value="Sig_transdc_resp-reg_receiver"/>
</dbReference>
<evidence type="ECO:0000313" key="6">
    <source>
        <dbReference type="Proteomes" id="UP001589818"/>
    </source>
</evidence>
<keyword evidence="1" id="KW-0963">Cytoplasm</keyword>
<evidence type="ECO:0000259" key="4">
    <source>
        <dbReference type="PROSITE" id="PS50110"/>
    </source>
</evidence>
<dbReference type="Gene3D" id="3.40.50.2300">
    <property type="match status" value="1"/>
</dbReference>
<evidence type="ECO:0000256" key="1">
    <source>
        <dbReference type="ARBA" id="ARBA00022490"/>
    </source>
</evidence>
<dbReference type="PANTHER" id="PTHR42713">
    <property type="entry name" value="HISTIDINE KINASE-RELATED"/>
    <property type="match status" value="1"/>
</dbReference>
<dbReference type="PROSITE" id="PS50110">
    <property type="entry name" value="RESPONSE_REGULATORY"/>
    <property type="match status" value="1"/>
</dbReference>
<dbReference type="SMART" id="SM00448">
    <property type="entry name" value="REC"/>
    <property type="match status" value="1"/>
</dbReference>
<feature type="domain" description="Response regulatory" evidence="4">
    <location>
        <begin position="1"/>
        <end position="95"/>
    </location>
</feature>
<dbReference type="SUPFAM" id="SSF52172">
    <property type="entry name" value="CheY-like"/>
    <property type="match status" value="1"/>
</dbReference>
<comment type="caution">
    <text evidence="5">The sequence shown here is derived from an EMBL/GenBank/DDBJ whole genome shotgun (WGS) entry which is preliminary data.</text>
</comment>
<evidence type="ECO:0000256" key="3">
    <source>
        <dbReference type="PROSITE-ProRule" id="PRU00169"/>
    </source>
</evidence>
<keyword evidence="2" id="KW-0238">DNA-binding</keyword>
<dbReference type="PANTHER" id="PTHR42713:SF3">
    <property type="entry name" value="TRANSCRIPTIONAL REGULATORY PROTEIN HPTR"/>
    <property type="match status" value="1"/>
</dbReference>
<reference evidence="5 6" key="1">
    <citation type="submission" date="2024-09" db="EMBL/GenBank/DDBJ databases">
        <authorList>
            <person name="Sun Q."/>
            <person name="Mori K."/>
        </authorList>
    </citation>
    <scope>NUCLEOTIDE SEQUENCE [LARGE SCALE GENOMIC DNA]</scope>
    <source>
        <strain evidence="5 6">CCM 4839</strain>
    </source>
</reference>
<keyword evidence="3" id="KW-0597">Phosphoprotein</keyword>
<dbReference type="InterPro" id="IPR051552">
    <property type="entry name" value="HptR"/>
</dbReference>
<keyword evidence="6" id="KW-1185">Reference proteome</keyword>